<dbReference type="AlphaFoldDB" id="A0A0F9MA57"/>
<proteinExistence type="predicted"/>
<gene>
    <name evidence="1" type="ORF">LCGC14_1099280</name>
</gene>
<reference evidence="1" key="1">
    <citation type="journal article" date="2015" name="Nature">
        <title>Complex archaea that bridge the gap between prokaryotes and eukaryotes.</title>
        <authorList>
            <person name="Spang A."/>
            <person name="Saw J.H."/>
            <person name="Jorgensen S.L."/>
            <person name="Zaremba-Niedzwiedzka K."/>
            <person name="Martijn J."/>
            <person name="Lind A.E."/>
            <person name="van Eijk R."/>
            <person name="Schleper C."/>
            <person name="Guy L."/>
            <person name="Ettema T.J."/>
        </authorList>
    </citation>
    <scope>NUCLEOTIDE SEQUENCE</scope>
</reference>
<sequence>MAATREGEVMTDEEKLRMQYAGTLGLLCQMAVHATDEHRELIEQALIDAEPFGFRWRRILNRFEVEVK</sequence>
<name>A0A0F9MA57_9ZZZZ</name>
<accession>A0A0F9MA57</accession>
<comment type="caution">
    <text evidence="1">The sequence shown here is derived from an EMBL/GenBank/DDBJ whole genome shotgun (WGS) entry which is preliminary data.</text>
</comment>
<evidence type="ECO:0000313" key="1">
    <source>
        <dbReference type="EMBL" id="KKN04270.1"/>
    </source>
</evidence>
<protein>
    <submittedName>
        <fullName evidence="1">Uncharacterized protein</fullName>
    </submittedName>
</protein>
<organism evidence="1">
    <name type="scientific">marine sediment metagenome</name>
    <dbReference type="NCBI Taxonomy" id="412755"/>
    <lineage>
        <taxon>unclassified sequences</taxon>
        <taxon>metagenomes</taxon>
        <taxon>ecological metagenomes</taxon>
    </lineage>
</organism>
<dbReference type="EMBL" id="LAZR01004939">
    <property type="protein sequence ID" value="KKN04270.1"/>
    <property type="molecule type" value="Genomic_DNA"/>
</dbReference>